<evidence type="ECO:0000256" key="2">
    <source>
        <dbReference type="ARBA" id="ARBA00023015"/>
    </source>
</evidence>
<evidence type="ECO:0000313" key="7">
    <source>
        <dbReference type="Proteomes" id="UP000319817"/>
    </source>
</evidence>
<dbReference type="SUPFAM" id="SSF88946">
    <property type="entry name" value="Sigma2 domain of RNA polymerase sigma factors"/>
    <property type="match status" value="1"/>
</dbReference>
<dbReference type="OrthoDB" id="265297at2"/>
<evidence type="ECO:0000256" key="1">
    <source>
        <dbReference type="ARBA" id="ARBA00010641"/>
    </source>
</evidence>
<protein>
    <submittedName>
        <fullName evidence="6">RNA polymerase sigma factor RpoE</fullName>
    </submittedName>
</protein>
<accession>A0A517NW48</accession>
<evidence type="ECO:0000256" key="4">
    <source>
        <dbReference type="ARBA" id="ARBA00023163"/>
    </source>
</evidence>
<name>A0A517NW48_9BACT</name>
<keyword evidence="4" id="KW-0804">Transcription</keyword>
<dbReference type="InterPro" id="IPR007627">
    <property type="entry name" value="RNA_pol_sigma70_r2"/>
</dbReference>
<evidence type="ECO:0000259" key="5">
    <source>
        <dbReference type="Pfam" id="PF04542"/>
    </source>
</evidence>
<dbReference type="NCBIfam" id="TIGR02937">
    <property type="entry name" value="sigma70-ECF"/>
    <property type="match status" value="1"/>
</dbReference>
<dbReference type="GO" id="GO:0016987">
    <property type="term" value="F:sigma factor activity"/>
    <property type="evidence" value="ECO:0007669"/>
    <property type="project" value="UniProtKB-KW"/>
</dbReference>
<dbReference type="InterPro" id="IPR013324">
    <property type="entry name" value="RNA_pol_sigma_r3/r4-like"/>
</dbReference>
<dbReference type="Proteomes" id="UP000319817">
    <property type="component" value="Chromosome"/>
</dbReference>
<keyword evidence="3" id="KW-0731">Sigma factor</keyword>
<keyword evidence="7" id="KW-1185">Reference proteome</keyword>
<comment type="similarity">
    <text evidence="1">Belongs to the sigma-70 factor family. ECF subfamily.</text>
</comment>
<dbReference type="InterPro" id="IPR039425">
    <property type="entry name" value="RNA_pol_sigma-70-like"/>
</dbReference>
<sequence length="203" mass="23042">MRLSTPESDSSECLLPISACSPSALAGRFRPNFFQITDFLNQLARQEFPADLTRRSDASDLLQQSLLDAFQGLPNFSGTTEAELRSWLRRILQRNLIDLRRHATAAKRDVAREVPLGQNDDHHPSLIDGCCSASGNLARQESKLQLRKAVRSLCQRRQLLIRLRYSDGLSFAMIANKMGTTPDAARQLWRRTIHELRQQIQTN</sequence>
<dbReference type="EMBL" id="CP036526">
    <property type="protein sequence ID" value="QDT11349.1"/>
    <property type="molecule type" value="Genomic_DNA"/>
</dbReference>
<dbReference type="Gene3D" id="1.10.10.10">
    <property type="entry name" value="Winged helix-like DNA-binding domain superfamily/Winged helix DNA-binding domain"/>
    <property type="match status" value="1"/>
</dbReference>
<dbReference type="InterPro" id="IPR036388">
    <property type="entry name" value="WH-like_DNA-bd_sf"/>
</dbReference>
<dbReference type="SUPFAM" id="SSF88659">
    <property type="entry name" value="Sigma3 and sigma4 domains of RNA polymerase sigma factors"/>
    <property type="match status" value="1"/>
</dbReference>
<reference evidence="6 7" key="1">
    <citation type="submission" date="2019-02" db="EMBL/GenBank/DDBJ databases">
        <title>Deep-cultivation of Planctomycetes and their phenomic and genomic characterization uncovers novel biology.</title>
        <authorList>
            <person name="Wiegand S."/>
            <person name="Jogler M."/>
            <person name="Boedeker C."/>
            <person name="Pinto D."/>
            <person name="Vollmers J."/>
            <person name="Rivas-Marin E."/>
            <person name="Kohn T."/>
            <person name="Peeters S.H."/>
            <person name="Heuer A."/>
            <person name="Rast P."/>
            <person name="Oberbeckmann S."/>
            <person name="Bunk B."/>
            <person name="Jeske O."/>
            <person name="Meyerdierks A."/>
            <person name="Storesund J.E."/>
            <person name="Kallscheuer N."/>
            <person name="Luecker S."/>
            <person name="Lage O.M."/>
            <person name="Pohl T."/>
            <person name="Merkel B.J."/>
            <person name="Hornburger P."/>
            <person name="Mueller R.-W."/>
            <person name="Bruemmer F."/>
            <person name="Labrenz M."/>
            <person name="Spormann A.M."/>
            <person name="Op den Camp H."/>
            <person name="Overmann J."/>
            <person name="Amann R."/>
            <person name="Jetten M.S.M."/>
            <person name="Mascher T."/>
            <person name="Medema M.H."/>
            <person name="Devos D.P."/>
            <person name="Kaster A.-K."/>
            <person name="Ovreas L."/>
            <person name="Rohde M."/>
            <person name="Galperin M.Y."/>
            <person name="Jogler C."/>
        </authorList>
    </citation>
    <scope>NUCLEOTIDE SEQUENCE [LARGE SCALE GENOMIC DNA]</scope>
    <source>
        <strain evidence="6 7">K23_9</strain>
    </source>
</reference>
<dbReference type="RefSeq" id="WP_145419197.1">
    <property type="nucleotide sequence ID" value="NZ_CP036526.1"/>
</dbReference>
<dbReference type="PANTHER" id="PTHR43133:SF51">
    <property type="entry name" value="RNA POLYMERASE SIGMA FACTOR"/>
    <property type="match status" value="1"/>
</dbReference>
<proteinExistence type="inferred from homology"/>
<organism evidence="6 7">
    <name type="scientific">Stieleria marina</name>
    <dbReference type="NCBI Taxonomy" id="1930275"/>
    <lineage>
        <taxon>Bacteria</taxon>
        <taxon>Pseudomonadati</taxon>
        <taxon>Planctomycetota</taxon>
        <taxon>Planctomycetia</taxon>
        <taxon>Pirellulales</taxon>
        <taxon>Pirellulaceae</taxon>
        <taxon>Stieleria</taxon>
    </lineage>
</organism>
<dbReference type="GO" id="GO:0006352">
    <property type="term" value="P:DNA-templated transcription initiation"/>
    <property type="evidence" value="ECO:0007669"/>
    <property type="project" value="InterPro"/>
</dbReference>
<evidence type="ECO:0000256" key="3">
    <source>
        <dbReference type="ARBA" id="ARBA00023082"/>
    </source>
</evidence>
<feature type="domain" description="RNA polymerase sigma-70 region 2" evidence="5">
    <location>
        <begin position="53"/>
        <end position="103"/>
    </location>
</feature>
<dbReference type="AlphaFoldDB" id="A0A517NW48"/>
<evidence type="ECO:0000313" key="6">
    <source>
        <dbReference type="EMBL" id="QDT11349.1"/>
    </source>
</evidence>
<dbReference type="InterPro" id="IPR013325">
    <property type="entry name" value="RNA_pol_sigma_r2"/>
</dbReference>
<dbReference type="InterPro" id="IPR014284">
    <property type="entry name" value="RNA_pol_sigma-70_dom"/>
</dbReference>
<dbReference type="Gene3D" id="1.10.1740.10">
    <property type="match status" value="1"/>
</dbReference>
<dbReference type="PANTHER" id="PTHR43133">
    <property type="entry name" value="RNA POLYMERASE ECF-TYPE SIGMA FACTO"/>
    <property type="match status" value="1"/>
</dbReference>
<gene>
    <name evidence="6" type="ORF">K239x_33440</name>
</gene>
<dbReference type="Pfam" id="PF04542">
    <property type="entry name" value="Sigma70_r2"/>
    <property type="match status" value="1"/>
</dbReference>
<keyword evidence="2" id="KW-0805">Transcription regulation</keyword>